<evidence type="ECO:0000256" key="2">
    <source>
        <dbReference type="SAM" id="SignalP"/>
    </source>
</evidence>
<evidence type="ECO:0000313" key="3">
    <source>
        <dbReference type="EMBL" id="PWN38496.1"/>
    </source>
</evidence>
<dbReference type="Proteomes" id="UP000245771">
    <property type="component" value="Unassembled WGS sequence"/>
</dbReference>
<feature type="signal peptide" evidence="2">
    <location>
        <begin position="1"/>
        <end position="25"/>
    </location>
</feature>
<feature type="chain" id="PRO_5016310692" description="Secreted protein" evidence="2">
    <location>
        <begin position="26"/>
        <end position="145"/>
    </location>
</feature>
<reference evidence="3 4" key="1">
    <citation type="journal article" date="2018" name="Mol. Biol. Evol.">
        <title>Broad Genomic Sampling Reveals a Smut Pathogenic Ancestry of the Fungal Clade Ustilaginomycotina.</title>
        <authorList>
            <person name="Kijpornyongpan T."/>
            <person name="Mondo S.J."/>
            <person name="Barry K."/>
            <person name="Sandor L."/>
            <person name="Lee J."/>
            <person name="Lipzen A."/>
            <person name="Pangilinan J."/>
            <person name="LaButti K."/>
            <person name="Hainaut M."/>
            <person name="Henrissat B."/>
            <person name="Grigoriev I.V."/>
            <person name="Spatafora J.W."/>
            <person name="Aime M.C."/>
        </authorList>
    </citation>
    <scope>NUCLEOTIDE SEQUENCE [LARGE SCALE GENOMIC DNA]</scope>
    <source>
        <strain evidence="3 4">MCA 3882</strain>
    </source>
</reference>
<name>A0A316VLR5_9BASI</name>
<dbReference type="InParanoid" id="A0A316VLR5"/>
<accession>A0A316VLR5</accession>
<dbReference type="RefSeq" id="XP_025358798.1">
    <property type="nucleotide sequence ID" value="XM_025497625.1"/>
</dbReference>
<protein>
    <recommendedName>
        <fullName evidence="5">Secreted protein</fullName>
    </recommendedName>
</protein>
<dbReference type="AlphaFoldDB" id="A0A316VLR5"/>
<feature type="region of interest" description="Disordered" evidence="1">
    <location>
        <begin position="116"/>
        <end position="145"/>
    </location>
</feature>
<keyword evidence="2" id="KW-0732">Signal</keyword>
<proteinExistence type="predicted"/>
<evidence type="ECO:0000256" key="1">
    <source>
        <dbReference type="SAM" id="MobiDB-lite"/>
    </source>
</evidence>
<evidence type="ECO:0008006" key="5">
    <source>
        <dbReference type="Google" id="ProtNLM"/>
    </source>
</evidence>
<organism evidence="3 4">
    <name type="scientific">Meira miltonrushii</name>
    <dbReference type="NCBI Taxonomy" id="1280837"/>
    <lineage>
        <taxon>Eukaryota</taxon>
        <taxon>Fungi</taxon>
        <taxon>Dikarya</taxon>
        <taxon>Basidiomycota</taxon>
        <taxon>Ustilaginomycotina</taxon>
        <taxon>Exobasidiomycetes</taxon>
        <taxon>Exobasidiales</taxon>
        <taxon>Brachybasidiaceae</taxon>
        <taxon>Meira</taxon>
    </lineage>
</organism>
<evidence type="ECO:0000313" key="4">
    <source>
        <dbReference type="Proteomes" id="UP000245771"/>
    </source>
</evidence>
<feature type="region of interest" description="Disordered" evidence="1">
    <location>
        <begin position="56"/>
        <end position="81"/>
    </location>
</feature>
<sequence>MLVKTLLVAIACALVVLLPLRAADSTDKLRIEIPTYTGVNRRPNVTPDDLSELNKSIKFADGPGGSKKKSNSAKTLTHSHTVRRKKELGASSFNPSMHRIKTPVPGLKALKSFGGCSSPKAADCHTPTRKSGKGKEASSSSSTKE</sequence>
<gene>
    <name evidence="3" type="ORF">FA14DRAFT_153818</name>
</gene>
<keyword evidence="4" id="KW-1185">Reference proteome</keyword>
<dbReference type="EMBL" id="KZ819602">
    <property type="protein sequence ID" value="PWN38496.1"/>
    <property type="molecule type" value="Genomic_DNA"/>
</dbReference>
<dbReference type="GeneID" id="37019406"/>